<reference evidence="5 6" key="1">
    <citation type="submission" date="2018-06" db="EMBL/GenBank/DDBJ databases">
        <title>Comparative genomics of rhizobia nodulating Arachis hypogaea in China.</title>
        <authorList>
            <person name="Li Y."/>
        </authorList>
    </citation>
    <scope>NUCLEOTIDE SEQUENCE [LARGE SCALE GENOMIC DNA]</scope>
    <source>
        <strain evidence="5 6">CCBAU 51658</strain>
    </source>
</reference>
<dbReference type="PRINTS" id="PR00413">
    <property type="entry name" value="HADHALOGNASE"/>
</dbReference>
<keyword evidence="6" id="KW-1185">Reference proteome</keyword>
<dbReference type="InterPro" id="IPR051540">
    <property type="entry name" value="S-2-haloacid_dehalogenase"/>
</dbReference>
<comment type="function">
    <text evidence="3">Catalyzes the hydrolytic dehalogenation of small (S)-2-haloalkanoic acids to yield the corresponding (R)-2-hydroxyalkanoic acids.</text>
</comment>
<evidence type="ECO:0000313" key="6">
    <source>
        <dbReference type="Proteomes" id="UP000593880"/>
    </source>
</evidence>
<dbReference type="NCBIfam" id="TIGR01493">
    <property type="entry name" value="HAD-SF-IA-v2"/>
    <property type="match status" value="1"/>
</dbReference>
<accession>A0ABX6UP34</accession>
<evidence type="ECO:0000313" key="5">
    <source>
        <dbReference type="EMBL" id="QOZ62792.1"/>
    </source>
</evidence>
<dbReference type="Gene3D" id="1.10.150.240">
    <property type="entry name" value="Putative phosphatase, domain 2"/>
    <property type="match status" value="1"/>
</dbReference>
<evidence type="ECO:0000256" key="3">
    <source>
        <dbReference type="RuleBase" id="RU368077"/>
    </source>
</evidence>
<dbReference type="PANTHER" id="PTHR43316">
    <property type="entry name" value="HYDROLASE, HALOACID DELAHOGENASE-RELATED"/>
    <property type="match status" value="1"/>
</dbReference>
<proteinExistence type="inferred from homology"/>
<dbReference type="SFLD" id="SFLDS00003">
    <property type="entry name" value="Haloacid_Dehalogenase"/>
    <property type="match status" value="1"/>
</dbReference>
<dbReference type="SUPFAM" id="SSF56784">
    <property type="entry name" value="HAD-like"/>
    <property type="match status" value="1"/>
</dbReference>
<comment type="similarity">
    <text evidence="1 3">Belongs to the HAD-like hydrolase superfamily. S-2-haloalkanoic acid dehalogenase family.</text>
</comment>
<feature type="compositionally biased region" description="Basic and acidic residues" evidence="4">
    <location>
        <begin position="10"/>
        <end position="27"/>
    </location>
</feature>
<organism evidence="5 6">
    <name type="scientific">Bradyrhizobium guangdongense</name>
    <dbReference type="NCBI Taxonomy" id="1325090"/>
    <lineage>
        <taxon>Bacteria</taxon>
        <taxon>Pseudomonadati</taxon>
        <taxon>Pseudomonadota</taxon>
        <taxon>Alphaproteobacteria</taxon>
        <taxon>Hyphomicrobiales</taxon>
        <taxon>Nitrobacteraceae</taxon>
        <taxon>Bradyrhizobium</taxon>
    </lineage>
</organism>
<dbReference type="EMBL" id="CP030057">
    <property type="protein sequence ID" value="QOZ62792.1"/>
    <property type="molecule type" value="Genomic_DNA"/>
</dbReference>
<protein>
    <recommendedName>
        <fullName evidence="3">(S)-2-haloacid dehalogenase</fullName>
        <ecNumber evidence="3">3.8.1.2</ecNumber>
    </recommendedName>
    <alternativeName>
        <fullName evidence="3">2-haloalkanoic acid dehalogenase</fullName>
    </alternativeName>
    <alternativeName>
        <fullName evidence="3">Halocarboxylic acid halidohydrolase</fullName>
    </alternativeName>
    <alternativeName>
        <fullName evidence="3">L-2-haloacid dehalogenase</fullName>
    </alternativeName>
</protein>
<dbReference type="Gene3D" id="3.40.50.1000">
    <property type="entry name" value="HAD superfamily/HAD-like"/>
    <property type="match status" value="1"/>
</dbReference>
<name>A0ABX6UP34_9BRAD</name>
<keyword evidence="2 3" id="KW-0378">Hydrolase</keyword>
<evidence type="ECO:0000256" key="4">
    <source>
        <dbReference type="SAM" id="MobiDB-lite"/>
    </source>
</evidence>
<evidence type="ECO:0000256" key="1">
    <source>
        <dbReference type="ARBA" id="ARBA00008106"/>
    </source>
</evidence>
<feature type="region of interest" description="Disordered" evidence="4">
    <location>
        <begin position="1"/>
        <end position="27"/>
    </location>
</feature>
<dbReference type="SFLD" id="SFLDG01129">
    <property type="entry name" value="C1.5:_HAD__Beta-PGM__Phosphata"/>
    <property type="match status" value="1"/>
</dbReference>
<comment type="catalytic activity">
    <reaction evidence="3">
        <text>an (S)-2-haloacid + H2O = a (2R)-2-hydroxycarboxylate + a halide anion + H(+)</text>
        <dbReference type="Rhea" id="RHEA:11192"/>
        <dbReference type="ChEBI" id="CHEBI:15377"/>
        <dbReference type="ChEBI" id="CHEBI:15378"/>
        <dbReference type="ChEBI" id="CHEBI:16042"/>
        <dbReference type="ChEBI" id="CHEBI:58314"/>
        <dbReference type="ChEBI" id="CHEBI:137405"/>
        <dbReference type="EC" id="3.8.1.2"/>
    </reaction>
</comment>
<dbReference type="InterPro" id="IPR006439">
    <property type="entry name" value="HAD-SF_hydro_IA"/>
</dbReference>
<dbReference type="Pfam" id="PF00702">
    <property type="entry name" value="Hydrolase"/>
    <property type="match status" value="1"/>
</dbReference>
<dbReference type="InterPro" id="IPR023214">
    <property type="entry name" value="HAD_sf"/>
</dbReference>
<dbReference type="Proteomes" id="UP000593880">
    <property type="component" value="Chromosome"/>
</dbReference>
<dbReference type="EC" id="3.8.1.2" evidence="3"/>
<dbReference type="InterPro" id="IPR006328">
    <property type="entry name" value="2-HAD"/>
</dbReference>
<sequence length="283" mass="31729">MARRLQAGAETRRHRDARRLQDERARRRQAEGVAAEIGGATVSSDRAAEIRAIAFDVQGTCVDFYQPVMRAGAAINAAKGLEIDWAALSTEWRELYRASMDAVIAGRRDWLRVDRIYREALDRLIEIRGLSDRFKTAERDELNDVWTKLDPWPDAVEGLARLRRRFCTATLSNAGMASVIALVKNAGLPFDAILTAELARSYKPSSAVYQLAVDYLGYRPDQILMVACHKYDLKAARAFGMKTAFVPRPLEFGPDATPDVSPESWFDIYATSFIELADRLQVG</sequence>
<dbReference type="NCBIfam" id="TIGR01428">
    <property type="entry name" value="HAD_type_II"/>
    <property type="match status" value="1"/>
</dbReference>
<dbReference type="PANTHER" id="PTHR43316:SF3">
    <property type="entry name" value="HALOACID DEHALOGENASE, TYPE II (AFU_ORTHOLOGUE AFUA_2G07750)-RELATED"/>
    <property type="match status" value="1"/>
</dbReference>
<dbReference type="InterPro" id="IPR023198">
    <property type="entry name" value="PGP-like_dom2"/>
</dbReference>
<gene>
    <name evidence="5" type="ORF">XH86_31675</name>
</gene>
<evidence type="ECO:0000256" key="2">
    <source>
        <dbReference type="ARBA" id="ARBA00022801"/>
    </source>
</evidence>
<dbReference type="InterPro" id="IPR036412">
    <property type="entry name" value="HAD-like_sf"/>
</dbReference>